<keyword evidence="4" id="KW-0732">Signal</keyword>
<evidence type="ECO:0000256" key="1">
    <source>
        <dbReference type="ARBA" id="ARBA00004541"/>
    </source>
</evidence>
<evidence type="ECO:0000256" key="2">
    <source>
        <dbReference type="ARBA" id="ARBA00004613"/>
    </source>
</evidence>
<evidence type="ECO:0000256" key="7">
    <source>
        <dbReference type="ARBA" id="ARBA00034457"/>
    </source>
</evidence>
<keyword evidence="6" id="KW-0968">Cytoplasmic vesicle</keyword>
<dbReference type="GO" id="GO:2000008">
    <property type="term" value="P:regulation of protein localization to cell surface"/>
    <property type="evidence" value="ECO:0007669"/>
    <property type="project" value="UniProtKB-ARBA"/>
</dbReference>
<dbReference type="EMBL" id="JAZDWU010000006">
    <property type="protein sequence ID" value="KAK9999276.1"/>
    <property type="molecule type" value="Genomic_DNA"/>
</dbReference>
<comment type="similarity">
    <text evidence="8">Belongs to the plant egg cell-secreted peptide family.</text>
</comment>
<evidence type="ECO:0000259" key="9">
    <source>
        <dbReference type="Pfam" id="PF05617"/>
    </source>
</evidence>
<dbReference type="InterPro" id="IPR008502">
    <property type="entry name" value="Prolamin-like"/>
</dbReference>
<feature type="domain" description="Prolamin-like" evidence="9">
    <location>
        <begin position="44"/>
        <end position="107"/>
    </location>
</feature>
<gene>
    <name evidence="10" type="ORF">SO802_018879</name>
</gene>
<dbReference type="Pfam" id="PF05617">
    <property type="entry name" value="Prolamin_like"/>
    <property type="match status" value="1"/>
</dbReference>
<dbReference type="GO" id="GO:0005576">
    <property type="term" value="C:extracellular region"/>
    <property type="evidence" value="ECO:0007669"/>
    <property type="project" value="UniProtKB-SubCell"/>
</dbReference>
<protein>
    <recommendedName>
        <fullName evidence="9">Prolamin-like domain-containing protein</fullName>
    </recommendedName>
</protein>
<organism evidence="10 11">
    <name type="scientific">Lithocarpus litseifolius</name>
    <dbReference type="NCBI Taxonomy" id="425828"/>
    <lineage>
        <taxon>Eukaryota</taxon>
        <taxon>Viridiplantae</taxon>
        <taxon>Streptophyta</taxon>
        <taxon>Embryophyta</taxon>
        <taxon>Tracheophyta</taxon>
        <taxon>Spermatophyta</taxon>
        <taxon>Magnoliopsida</taxon>
        <taxon>eudicotyledons</taxon>
        <taxon>Gunneridae</taxon>
        <taxon>Pentapetalae</taxon>
        <taxon>rosids</taxon>
        <taxon>fabids</taxon>
        <taxon>Fagales</taxon>
        <taxon>Fagaceae</taxon>
        <taxon>Lithocarpus</taxon>
    </lineage>
</organism>
<accession>A0AAW2CMK0</accession>
<reference evidence="10 11" key="1">
    <citation type="submission" date="2024-01" db="EMBL/GenBank/DDBJ databases">
        <title>A telomere-to-telomere, gap-free genome of sweet tea (Lithocarpus litseifolius).</title>
        <authorList>
            <person name="Zhou J."/>
        </authorList>
    </citation>
    <scope>NUCLEOTIDE SEQUENCE [LARGE SCALE GENOMIC DNA]</scope>
    <source>
        <strain evidence="10">Zhou-2022a</strain>
        <tissue evidence="10">Leaf</tissue>
    </source>
</reference>
<dbReference type="PANTHER" id="PTHR35293:SF10">
    <property type="entry name" value="EGG CELL-SECRETED PROTEIN 1.2-RELATED"/>
    <property type="match status" value="1"/>
</dbReference>
<keyword evidence="11" id="KW-1185">Reference proteome</keyword>
<evidence type="ECO:0000256" key="6">
    <source>
        <dbReference type="ARBA" id="ARBA00023329"/>
    </source>
</evidence>
<name>A0AAW2CMK0_9ROSI</name>
<dbReference type="PANTHER" id="PTHR35293">
    <property type="entry name" value="EGG CELL-SECRETED PROTEIN 1.5"/>
    <property type="match status" value="1"/>
</dbReference>
<keyword evidence="5" id="KW-0278">Fertilization</keyword>
<comment type="function">
    <text evidence="7">Involved in the regulation of gamete interactions during the double fertilization and to prevent multiple-pollen tube attraction; mediates the redistribution of the gamete fusogen HAP2/GCS1 to the cell surface after secretion upon sperm arrival.</text>
</comment>
<comment type="caution">
    <text evidence="10">The sequence shown here is derived from an EMBL/GenBank/DDBJ whole genome shotgun (WGS) entry which is preliminary data.</text>
</comment>
<dbReference type="GO" id="GO:0080155">
    <property type="term" value="P:regulation of double fertilization forming a zygote and endosperm"/>
    <property type="evidence" value="ECO:0007669"/>
    <property type="project" value="UniProtKB-ARBA"/>
</dbReference>
<dbReference type="InterPro" id="IPR044711">
    <property type="entry name" value="EC11-15"/>
</dbReference>
<keyword evidence="3" id="KW-0964">Secreted</keyword>
<evidence type="ECO:0000313" key="11">
    <source>
        <dbReference type="Proteomes" id="UP001459277"/>
    </source>
</evidence>
<sequence>MAMNNVFYLYGPCMPFGKCNWNKGSSHQARIQICVKLPSGDQAKCLNLLSGVNSCTSDIVDFFSDRLTNLGPGCCGSISTITKNCLPSTLASFGFTSELHNKLQEHCHAMSGLATAPIAGSETPIADSGAPLANY</sequence>
<dbReference type="Proteomes" id="UP001459277">
    <property type="component" value="Unassembled WGS sequence"/>
</dbReference>
<dbReference type="AlphaFoldDB" id="A0AAW2CMK0"/>
<evidence type="ECO:0000256" key="4">
    <source>
        <dbReference type="ARBA" id="ARBA00022729"/>
    </source>
</evidence>
<evidence type="ECO:0000313" key="10">
    <source>
        <dbReference type="EMBL" id="KAK9999276.1"/>
    </source>
</evidence>
<dbReference type="GO" id="GO:0031410">
    <property type="term" value="C:cytoplasmic vesicle"/>
    <property type="evidence" value="ECO:0007669"/>
    <property type="project" value="UniProtKB-SubCell"/>
</dbReference>
<proteinExistence type="inferred from homology"/>
<evidence type="ECO:0000256" key="5">
    <source>
        <dbReference type="ARBA" id="ARBA00023279"/>
    </source>
</evidence>
<dbReference type="GO" id="GO:0009567">
    <property type="term" value="P:double fertilization forming a zygote and endosperm"/>
    <property type="evidence" value="ECO:0007669"/>
    <property type="project" value="InterPro"/>
</dbReference>
<evidence type="ECO:0000256" key="3">
    <source>
        <dbReference type="ARBA" id="ARBA00022525"/>
    </source>
</evidence>
<comment type="subcellular location">
    <subcellularLocation>
        <location evidence="1">Cytoplasmic vesicle</location>
    </subcellularLocation>
    <subcellularLocation>
        <location evidence="2">Secreted</location>
    </subcellularLocation>
</comment>
<evidence type="ECO:0000256" key="8">
    <source>
        <dbReference type="ARBA" id="ARBA00034484"/>
    </source>
</evidence>